<evidence type="ECO:0000256" key="3">
    <source>
        <dbReference type="ARBA" id="ARBA00023125"/>
    </source>
</evidence>
<evidence type="ECO:0000259" key="5">
    <source>
        <dbReference type="PROSITE" id="PS50931"/>
    </source>
</evidence>
<keyword evidence="4" id="KW-0804">Transcription</keyword>
<dbReference type="SUPFAM" id="SSF53850">
    <property type="entry name" value="Periplasmic binding protein-like II"/>
    <property type="match status" value="1"/>
</dbReference>
<dbReference type="SUPFAM" id="SSF46785">
    <property type="entry name" value="Winged helix' DNA-binding domain"/>
    <property type="match status" value="1"/>
</dbReference>
<dbReference type="Pfam" id="PF03466">
    <property type="entry name" value="LysR_substrate"/>
    <property type="match status" value="1"/>
</dbReference>
<dbReference type="PANTHER" id="PTHR30126:SF39">
    <property type="entry name" value="HTH-TYPE TRANSCRIPTIONAL REGULATOR CYSL"/>
    <property type="match status" value="1"/>
</dbReference>
<feature type="domain" description="HTH lysR-type" evidence="5">
    <location>
        <begin position="1"/>
        <end position="59"/>
    </location>
</feature>
<evidence type="ECO:0000313" key="6">
    <source>
        <dbReference type="EMBL" id="WAJ70474.1"/>
    </source>
</evidence>
<gene>
    <name evidence="6" type="ORF">OLW01_01255</name>
</gene>
<sequence>MSYFAQLRTFVEVYRSGSISRAANNLNVSQPSATSHIQSLETMVGQPLFIRKARGVVATPTAHDLAQQVSHHFDAIERKIASVRGRGNELQGTINIAGPAEYISYVASAQLANLLQAGQVRANIHLGNRAKIYQMLSNGDVELAISASVPDSSQFDYQILDRESLTLVANPFTAKQILNNEISAEHLSCFPVVSYDTNLPLIREYFAQTFNAQCQSEIAALCPDIRALKGLVKAGLGYTVLPDYLCDDAIKANHLVKLGIDGPENLIYLVWRKGALSNPRVEYAQDILLAFSNINQRNR</sequence>
<reference evidence="6" key="1">
    <citation type="submission" date="2022-10" db="EMBL/GenBank/DDBJ databases">
        <title>Catenovulum adriacola sp. nov. isolated in the Harbour of Susak.</title>
        <authorList>
            <person name="Schoch T."/>
            <person name="Reich S.J."/>
            <person name="Stoeferle S."/>
            <person name="Flaiz M."/>
            <person name="Kazda M."/>
            <person name="Riedel C.U."/>
            <person name="Duerre P."/>
        </authorList>
    </citation>
    <scope>NUCLEOTIDE SEQUENCE</scope>
    <source>
        <strain evidence="6">TS8</strain>
    </source>
</reference>
<dbReference type="Pfam" id="PF00126">
    <property type="entry name" value="HTH_1"/>
    <property type="match status" value="1"/>
</dbReference>
<keyword evidence="7" id="KW-1185">Reference proteome</keyword>
<proteinExistence type="inferred from homology"/>
<keyword evidence="3" id="KW-0238">DNA-binding</keyword>
<name>A0ABY7AQ81_9ALTE</name>
<dbReference type="InterPro" id="IPR000847">
    <property type="entry name" value="LysR_HTH_N"/>
</dbReference>
<dbReference type="RefSeq" id="WP_268074825.1">
    <property type="nucleotide sequence ID" value="NZ_CP109965.1"/>
</dbReference>
<dbReference type="Gene3D" id="1.10.10.10">
    <property type="entry name" value="Winged helix-like DNA-binding domain superfamily/Winged helix DNA-binding domain"/>
    <property type="match status" value="1"/>
</dbReference>
<dbReference type="InterPro" id="IPR036390">
    <property type="entry name" value="WH_DNA-bd_sf"/>
</dbReference>
<keyword evidence="2" id="KW-0805">Transcription regulation</keyword>
<dbReference type="InterPro" id="IPR005119">
    <property type="entry name" value="LysR_subst-bd"/>
</dbReference>
<dbReference type="PANTHER" id="PTHR30126">
    <property type="entry name" value="HTH-TYPE TRANSCRIPTIONAL REGULATOR"/>
    <property type="match status" value="1"/>
</dbReference>
<dbReference type="Proteomes" id="UP001163726">
    <property type="component" value="Chromosome"/>
</dbReference>
<dbReference type="Gene3D" id="3.40.190.10">
    <property type="entry name" value="Periplasmic binding protein-like II"/>
    <property type="match status" value="2"/>
</dbReference>
<evidence type="ECO:0000256" key="2">
    <source>
        <dbReference type="ARBA" id="ARBA00023015"/>
    </source>
</evidence>
<protein>
    <submittedName>
        <fullName evidence="6">LysR family transcriptional regulator</fullName>
    </submittedName>
</protein>
<evidence type="ECO:0000313" key="7">
    <source>
        <dbReference type="Proteomes" id="UP001163726"/>
    </source>
</evidence>
<dbReference type="InterPro" id="IPR036388">
    <property type="entry name" value="WH-like_DNA-bd_sf"/>
</dbReference>
<evidence type="ECO:0000256" key="4">
    <source>
        <dbReference type="ARBA" id="ARBA00023163"/>
    </source>
</evidence>
<comment type="similarity">
    <text evidence="1">Belongs to the LysR transcriptional regulatory family.</text>
</comment>
<dbReference type="PROSITE" id="PS50931">
    <property type="entry name" value="HTH_LYSR"/>
    <property type="match status" value="1"/>
</dbReference>
<dbReference type="CDD" id="cd05466">
    <property type="entry name" value="PBP2_LTTR_substrate"/>
    <property type="match status" value="1"/>
</dbReference>
<organism evidence="6 7">
    <name type="scientific">Catenovulum adriaticum</name>
    <dbReference type="NCBI Taxonomy" id="2984846"/>
    <lineage>
        <taxon>Bacteria</taxon>
        <taxon>Pseudomonadati</taxon>
        <taxon>Pseudomonadota</taxon>
        <taxon>Gammaproteobacteria</taxon>
        <taxon>Alteromonadales</taxon>
        <taxon>Alteromonadaceae</taxon>
        <taxon>Catenovulum</taxon>
    </lineage>
</organism>
<accession>A0ABY7AQ81</accession>
<dbReference type="EMBL" id="CP109965">
    <property type="protein sequence ID" value="WAJ70474.1"/>
    <property type="molecule type" value="Genomic_DNA"/>
</dbReference>
<dbReference type="PRINTS" id="PR00039">
    <property type="entry name" value="HTHLYSR"/>
</dbReference>
<evidence type="ECO:0000256" key="1">
    <source>
        <dbReference type="ARBA" id="ARBA00009437"/>
    </source>
</evidence>